<protein>
    <submittedName>
        <fullName evidence="1">Type II toxin-antitoxin system RelE/ParE family toxin</fullName>
    </submittedName>
</protein>
<proteinExistence type="predicted"/>
<dbReference type="RefSeq" id="WP_047371117.1">
    <property type="nucleotide sequence ID" value="NZ_CABMNU010000005.1"/>
</dbReference>
<organism evidence="1 2">
    <name type="scientific">Kluyvera intermedia</name>
    <name type="common">Enterobacter intermedius</name>
    <dbReference type="NCBI Taxonomy" id="61648"/>
    <lineage>
        <taxon>Bacteria</taxon>
        <taxon>Pseudomonadati</taxon>
        <taxon>Pseudomonadota</taxon>
        <taxon>Gammaproteobacteria</taxon>
        <taxon>Enterobacterales</taxon>
        <taxon>Enterobacteriaceae</taxon>
        <taxon>Kluyvera</taxon>
    </lineage>
</organism>
<evidence type="ECO:0000313" key="2">
    <source>
        <dbReference type="Proteomes" id="UP000867740"/>
    </source>
</evidence>
<dbReference type="AlphaFoldDB" id="A0A9P3TEH4"/>
<dbReference type="Proteomes" id="UP000867740">
    <property type="component" value="Unassembled WGS sequence"/>
</dbReference>
<sequence length="118" mass="13923">MWTVIFSQRFDDWLKEQEEDLQEKVLADLGILKVYGPDLPRPYADTIKGSQYKNMKELRVQFSGKPIRAFYAFDPIRQAIVLCAGDKSNDKRFYDRMIRIADDEFTTHLAKQKKESKQ</sequence>
<reference evidence="1" key="1">
    <citation type="journal article" date="2018" name="Genome Biol.">
        <title>SKESA: strategic k-mer extension for scrupulous assemblies.</title>
        <authorList>
            <person name="Souvorov A."/>
            <person name="Agarwala R."/>
            <person name="Lipman D.J."/>
        </authorList>
    </citation>
    <scope>NUCLEOTIDE SEQUENCE</scope>
    <source>
        <strain evidence="1">CAVp300</strain>
    </source>
</reference>
<gene>
    <name evidence="1" type="ORF">I8531_005542</name>
</gene>
<name>A0A9P3TEH4_KLUIN</name>
<reference evidence="1" key="2">
    <citation type="submission" date="2020-10" db="EMBL/GenBank/DDBJ databases">
        <authorList>
            <consortium name="NCBI Pathogen Detection Project"/>
        </authorList>
    </citation>
    <scope>NUCLEOTIDE SEQUENCE</scope>
    <source>
        <strain evidence="1">CAVp300</strain>
    </source>
</reference>
<dbReference type="Pfam" id="PF05973">
    <property type="entry name" value="Gp49"/>
    <property type="match status" value="1"/>
</dbReference>
<dbReference type="InterPro" id="IPR009241">
    <property type="entry name" value="HigB-like"/>
</dbReference>
<accession>A0A9P3TEH4</accession>
<evidence type="ECO:0000313" key="1">
    <source>
        <dbReference type="EMBL" id="HAT3585123.1"/>
    </source>
</evidence>
<dbReference type="EMBL" id="DACSUM010000109">
    <property type="protein sequence ID" value="HAT3585123.1"/>
    <property type="molecule type" value="Genomic_DNA"/>
</dbReference>
<comment type="caution">
    <text evidence="1">The sequence shown here is derived from an EMBL/GenBank/DDBJ whole genome shotgun (WGS) entry which is preliminary data.</text>
</comment>